<reference evidence="1" key="1">
    <citation type="submission" date="2022-11" db="EMBL/GenBank/DDBJ databases">
        <authorList>
            <person name="Hyden B.L."/>
            <person name="Feng K."/>
            <person name="Yates T."/>
            <person name="Jawdy S."/>
            <person name="Smart L.B."/>
            <person name="Muchero W."/>
        </authorList>
    </citation>
    <scope>NUCLEOTIDE SEQUENCE</scope>
    <source>
        <tissue evidence="1">Shoot tip</tissue>
    </source>
</reference>
<accession>A0A9Q0WXF7</accession>
<dbReference type="AlphaFoldDB" id="A0A9Q0WXF7"/>
<comment type="caution">
    <text evidence="1">The sequence shown here is derived from an EMBL/GenBank/DDBJ whole genome shotgun (WGS) entry which is preliminary data.</text>
</comment>
<dbReference type="EMBL" id="JAPFFK010000002">
    <property type="protein sequence ID" value="KAJ6775261.1"/>
    <property type="molecule type" value="Genomic_DNA"/>
</dbReference>
<keyword evidence="2" id="KW-1185">Reference proteome</keyword>
<gene>
    <name evidence="1" type="ORF">OIU79_018438</name>
</gene>
<organism evidence="1 2">
    <name type="scientific">Salix purpurea</name>
    <name type="common">Purple osier willow</name>
    <dbReference type="NCBI Taxonomy" id="77065"/>
    <lineage>
        <taxon>Eukaryota</taxon>
        <taxon>Viridiplantae</taxon>
        <taxon>Streptophyta</taxon>
        <taxon>Embryophyta</taxon>
        <taxon>Tracheophyta</taxon>
        <taxon>Spermatophyta</taxon>
        <taxon>Magnoliopsida</taxon>
        <taxon>eudicotyledons</taxon>
        <taxon>Gunneridae</taxon>
        <taxon>Pentapetalae</taxon>
        <taxon>rosids</taxon>
        <taxon>fabids</taxon>
        <taxon>Malpighiales</taxon>
        <taxon>Salicaceae</taxon>
        <taxon>Saliceae</taxon>
        <taxon>Salix</taxon>
    </lineage>
</organism>
<proteinExistence type="predicted"/>
<sequence length="155" mass="16990">MCISLPCKRSWVGASYEPKFLFRDLGIAGAPYCPVGRGFFGGRGVVESLPSDDKLLIQKEPQSNSSSHFQQQAAGTQSSIQQGCIMQPRHPGHKSTPVSRLLNCLFSLDECESMRSVRKTEFPVNGVDQFVIIAGTDKTPVATDESSFMVISKEF</sequence>
<name>A0A9Q0WXF7_SALPP</name>
<evidence type="ECO:0000313" key="2">
    <source>
        <dbReference type="Proteomes" id="UP001151532"/>
    </source>
</evidence>
<protein>
    <submittedName>
        <fullName evidence="1">Uncharacterized protein</fullName>
    </submittedName>
</protein>
<reference evidence="1" key="2">
    <citation type="journal article" date="2023" name="Int. J. Mol. Sci.">
        <title>De Novo Assembly and Annotation of 11 Diverse Shrub Willow (Salix) Genomes Reveals Novel Gene Organization in Sex-Linked Regions.</title>
        <authorList>
            <person name="Hyden B."/>
            <person name="Feng K."/>
            <person name="Yates T.B."/>
            <person name="Jawdy S."/>
            <person name="Cereghino C."/>
            <person name="Smart L.B."/>
            <person name="Muchero W."/>
        </authorList>
    </citation>
    <scope>NUCLEOTIDE SEQUENCE</scope>
    <source>
        <tissue evidence="1">Shoot tip</tissue>
    </source>
</reference>
<evidence type="ECO:0000313" key="1">
    <source>
        <dbReference type="EMBL" id="KAJ6775261.1"/>
    </source>
</evidence>
<dbReference type="Proteomes" id="UP001151532">
    <property type="component" value="Chromosome 5"/>
</dbReference>